<keyword evidence="1" id="KW-0677">Repeat</keyword>
<dbReference type="Pfam" id="PF12796">
    <property type="entry name" value="Ank_2"/>
    <property type="match status" value="1"/>
</dbReference>
<dbReference type="EMBL" id="JBJJXI010000019">
    <property type="protein sequence ID" value="KAL3406048.1"/>
    <property type="molecule type" value="Genomic_DNA"/>
</dbReference>
<feature type="repeat" description="ANK" evidence="3">
    <location>
        <begin position="95"/>
        <end position="127"/>
    </location>
</feature>
<comment type="caution">
    <text evidence="4">The sequence shown here is derived from an EMBL/GenBank/DDBJ whole genome shotgun (WGS) entry which is preliminary data.</text>
</comment>
<name>A0ABD2XMQ9_9HYME</name>
<gene>
    <name evidence="4" type="ORF">TKK_001447</name>
</gene>
<dbReference type="PROSITE" id="PS50297">
    <property type="entry name" value="ANK_REP_REGION"/>
    <property type="match status" value="1"/>
</dbReference>
<evidence type="ECO:0000256" key="2">
    <source>
        <dbReference type="ARBA" id="ARBA00023043"/>
    </source>
</evidence>
<dbReference type="SUPFAM" id="SSF48403">
    <property type="entry name" value="Ankyrin repeat"/>
    <property type="match status" value="1"/>
</dbReference>
<dbReference type="Proteomes" id="UP001627154">
    <property type="component" value="Unassembled WGS sequence"/>
</dbReference>
<dbReference type="PROSITE" id="PS50088">
    <property type="entry name" value="ANK_REPEAT"/>
    <property type="match status" value="1"/>
</dbReference>
<keyword evidence="5" id="KW-1185">Reference proteome</keyword>
<dbReference type="InterPro" id="IPR002110">
    <property type="entry name" value="Ankyrin_rpt"/>
</dbReference>
<accession>A0ABD2XMQ9</accession>
<evidence type="ECO:0000256" key="3">
    <source>
        <dbReference type="PROSITE-ProRule" id="PRU00023"/>
    </source>
</evidence>
<organism evidence="4 5">
    <name type="scientific">Trichogramma kaykai</name>
    <dbReference type="NCBI Taxonomy" id="54128"/>
    <lineage>
        <taxon>Eukaryota</taxon>
        <taxon>Metazoa</taxon>
        <taxon>Ecdysozoa</taxon>
        <taxon>Arthropoda</taxon>
        <taxon>Hexapoda</taxon>
        <taxon>Insecta</taxon>
        <taxon>Pterygota</taxon>
        <taxon>Neoptera</taxon>
        <taxon>Endopterygota</taxon>
        <taxon>Hymenoptera</taxon>
        <taxon>Apocrita</taxon>
        <taxon>Proctotrupomorpha</taxon>
        <taxon>Chalcidoidea</taxon>
        <taxon>Trichogrammatidae</taxon>
        <taxon>Trichogramma</taxon>
    </lineage>
</organism>
<protein>
    <submittedName>
        <fullName evidence="4">Uncharacterized protein</fullName>
    </submittedName>
</protein>
<reference evidence="4 5" key="1">
    <citation type="journal article" date="2024" name="bioRxiv">
        <title>A reference genome for Trichogramma kaykai: A tiny desert-dwelling parasitoid wasp with competing sex-ratio distorters.</title>
        <authorList>
            <person name="Culotta J."/>
            <person name="Lindsey A.R."/>
        </authorList>
    </citation>
    <scope>NUCLEOTIDE SEQUENCE [LARGE SCALE GENOMIC DNA]</scope>
    <source>
        <strain evidence="4 5">KSX58</strain>
    </source>
</reference>
<evidence type="ECO:0000313" key="4">
    <source>
        <dbReference type="EMBL" id="KAL3406048.1"/>
    </source>
</evidence>
<proteinExistence type="predicted"/>
<dbReference type="Gene3D" id="1.25.40.20">
    <property type="entry name" value="Ankyrin repeat-containing domain"/>
    <property type="match status" value="1"/>
</dbReference>
<dbReference type="PANTHER" id="PTHR24189:SF50">
    <property type="entry name" value="ANKYRIN REPEAT AND SOCS BOX PROTEIN 2"/>
    <property type="match status" value="1"/>
</dbReference>
<keyword evidence="2 3" id="KW-0040">ANK repeat</keyword>
<evidence type="ECO:0000256" key="1">
    <source>
        <dbReference type="ARBA" id="ARBA00022737"/>
    </source>
</evidence>
<evidence type="ECO:0000313" key="5">
    <source>
        <dbReference type="Proteomes" id="UP001627154"/>
    </source>
</evidence>
<dbReference type="AlphaFoldDB" id="A0ABD2XMQ9"/>
<sequence>MEILLNNGADPNLPHGKKHLTPLHFICLNVMFSQLHEKIRMVELLLRAGADPNAMLEGSTPLHLICQHHDQDVELLKKIFELGGRRVNVNAQDRQGRTPLFYAVVTLGPSLVDVLLDNGADLSSFTFPTFDDFVEYSEVWIRKKNYILILASGVMAIVDILQKGGYEWYEREEIYDLTIGKLFARYGLFQRLSDADIRSRRGICWFEKDAFVEKAKEIKFKGDLSLHEVIQWQPKVAKQKLDYLDYFVFATSDDFRKLGHYWYSCSLHLCEKLARAHFLELALEVFPSVLPIGNFTRLYREVNEAICDHLMNRDLWCIYEAWHQIEIDRQNNPSS</sequence>
<dbReference type="InterPro" id="IPR036770">
    <property type="entry name" value="Ankyrin_rpt-contain_sf"/>
</dbReference>
<dbReference type="PANTHER" id="PTHR24189">
    <property type="entry name" value="MYOTROPHIN"/>
    <property type="match status" value="1"/>
</dbReference>
<dbReference type="InterPro" id="IPR050745">
    <property type="entry name" value="Multifunctional_regulatory"/>
</dbReference>
<dbReference type="SMART" id="SM00248">
    <property type="entry name" value="ANK"/>
    <property type="match status" value="3"/>
</dbReference>